<evidence type="ECO:0000313" key="3">
    <source>
        <dbReference type="Proteomes" id="UP000250235"/>
    </source>
</evidence>
<reference evidence="2 3" key="1">
    <citation type="journal article" date="2015" name="Proc. Natl. Acad. Sci. U.S.A.">
        <title>The resurrection genome of Boea hygrometrica: A blueprint for survival of dehydration.</title>
        <authorList>
            <person name="Xiao L."/>
            <person name="Yang G."/>
            <person name="Zhang L."/>
            <person name="Yang X."/>
            <person name="Zhao S."/>
            <person name="Ji Z."/>
            <person name="Zhou Q."/>
            <person name="Hu M."/>
            <person name="Wang Y."/>
            <person name="Chen M."/>
            <person name="Xu Y."/>
            <person name="Jin H."/>
            <person name="Xiao X."/>
            <person name="Hu G."/>
            <person name="Bao F."/>
            <person name="Hu Y."/>
            <person name="Wan P."/>
            <person name="Li L."/>
            <person name="Deng X."/>
            <person name="Kuang T."/>
            <person name="Xiang C."/>
            <person name="Zhu J.K."/>
            <person name="Oliver M.J."/>
            <person name="He Y."/>
        </authorList>
    </citation>
    <scope>NUCLEOTIDE SEQUENCE [LARGE SCALE GENOMIC DNA]</scope>
    <source>
        <strain evidence="3">cv. XS01</strain>
    </source>
</reference>
<dbReference type="EMBL" id="KV003905">
    <property type="protein sequence ID" value="KZV36328.1"/>
    <property type="molecule type" value="Genomic_DNA"/>
</dbReference>
<proteinExistence type="predicted"/>
<evidence type="ECO:0000313" key="2">
    <source>
        <dbReference type="EMBL" id="KZV36328.1"/>
    </source>
</evidence>
<accession>A0A2Z7BRR8</accession>
<keyword evidence="3" id="KW-1185">Reference proteome</keyword>
<feature type="region of interest" description="Disordered" evidence="1">
    <location>
        <begin position="1"/>
        <end position="129"/>
    </location>
</feature>
<feature type="compositionally biased region" description="Basic and acidic residues" evidence="1">
    <location>
        <begin position="13"/>
        <end position="50"/>
    </location>
</feature>
<feature type="compositionally biased region" description="Polar residues" evidence="1">
    <location>
        <begin position="117"/>
        <end position="129"/>
    </location>
</feature>
<feature type="compositionally biased region" description="Polar residues" evidence="1">
    <location>
        <begin position="69"/>
        <end position="101"/>
    </location>
</feature>
<protein>
    <submittedName>
        <fullName evidence="2">Uncharacterized protein</fullName>
    </submittedName>
</protein>
<gene>
    <name evidence="2" type="ORF">F511_28770</name>
</gene>
<evidence type="ECO:0000256" key="1">
    <source>
        <dbReference type="SAM" id="MobiDB-lite"/>
    </source>
</evidence>
<organism evidence="2 3">
    <name type="scientific">Dorcoceras hygrometricum</name>
    <dbReference type="NCBI Taxonomy" id="472368"/>
    <lineage>
        <taxon>Eukaryota</taxon>
        <taxon>Viridiplantae</taxon>
        <taxon>Streptophyta</taxon>
        <taxon>Embryophyta</taxon>
        <taxon>Tracheophyta</taxon>
        <taxon>Spermatophyta</taxon>
        <taxon>Magnoliopsida</taxon>
        <taxon>eudicotyledons</taxon>
        <taxon>Gunneridae</taxon>
        <taxon>Pentapetalae</taxon>
        <taxon>asterids</taxon>
        <taxon>lamiids</taxon>
        <taxon>Lamiales</taxon>
        <taxon>Gesneriaceae</taxon>
        <taxon>Didymocarpoideae</taxon>
        <taxon>Trichosporeae</taxon>
        <taxon>Loxocarpinae</taxon>
        <taxon>Dorcoceras</taxon>
    </lineage>
</organism>
<dbReference type="Proteomes" id="UP000250235">
    <property type="component" value="Unassembled WGS sequence"/>
</dbReference>
<sequence>MDQLRDVKRRTKKSELYREEKNSSELKKEERNILEQIRTYENKRNLEKKRMTTSSKRRRRKEHIRGPAQRNSVEDQVSAGQQNQSNHTINEQNKQGQSGTLSELKEPLKSKRRMNLMSRTNSGNLLKSR</sequence>
<dbReference type="AlphaFoldDB" id="A0A2Z7BRR8"/>
<name>A0A2Z7BRR8_9LAMI</name>